<evidence type="ECO:0000256" key="9">
    <source>
        <dbReference type="ARBA" id="ARBA00023136"/>
    </source>
</evidence>
<feature type="transmembrane region" description="Helical" evidence="16">
    <location>
        <begin position="150"/>
        <end position="170"/>
    </location>
</feature>
<evidence type="ECO:0000256" key="4">
    <source>
        <dbReference type="ARBA" id="ARBA00022475"/>
    </source>
</evidence>
<keyword evidence="11 15" id="KW-0675">Receptor</keyword>
<dbReference type="PANTHER" id="PTHR22752:SF10">
    <property type="entry name" value="G-PROTEIN COUPLED RECEPTOR 161"/>
    <property type="match status" value="1"/>
</dbReference>
<evidence type="ECO:0000259" key="17">
    <source>
        <dbReference type="PROSITE" id="PS50262"/>
    </source>
</evidence>
<keyword evidence="14" id="KW-0966">Cell projection</keyword>
<keyword evidence="3" id="KW-0217">Developmental protein</keyword>
<dbReference type="AlphaFoldDB" id="A0AA88XN69"/>
<proteinExistence type="inferred from homology"/>
<keyword evidence="9 16" id="KW-0472">Membrane</keyword>
<evidence type="ECO:0000256" key="14">
    <source>
        <dbReference type="ARBA" id="ARBA00023273"/>
    </source>
</evidence>
<dbReference type="SMART" id="SM01381">
    <property type="entry name" value="7TM_GPCR_Srsx"/>
    <property type="match status" value="1"/>
</dbReference>
<keyword evidence="6 16" id="KW-1133">Transmembrane helix</keyword>
<accession>A0AA88XN69</accession>
<keyword evidence="19" id="KW-1185">Reference proteome</keyword>
<dbReference type="SUPFAM" id="SSF81321">
    <property type="entry name" value="Family A G protein-coupled receptor-like"/>
    <property type="match status" value="1"/>
</dbReference>
<evidence type="ECO:0000313" key="18">
    <source>
        <dbReference type="EMBL" id="KAK3084227.1"/>
    </source>
</evidence>
<evidence type="ECO:0000256" key="6">
    <source>
        <dbReference type="ARBA" id="ARBA00022989"/>
    </source>
</evidence>
<feature type="transmembrane region" description="Helical" evidence="16">
    <location>
        <begin position="287"/>
        <end position="308"/>
    </location>
</feature>
<dbReference type="CDD" id="cd00637">
    <property type="entry name" value="7tm_classA_rhodopsin-like"/>
    <property type="match status" value="1"/>
</dbReference>
<feature type="transmembrane region" description="Helical" evidence="16">
    <location>
        <begin position="71"/>
        <end position="91"/>
    </location>
</feature>
<evidence type="ECO:0000256" key="10">
    <source>
        <dbReference type="ARBA" id="ARBA00023157"/>
    </source>
</evidence>
<protein>
    <recommendedName>
        <fullName evidence="17">G-protein coupled receptors family 1 profile domain-containing protein</fullName>
    </recommendedName>
</protein>
<dbReference type="GO" id="GO:0005768">
    <property type="term" value="C:endosome"/>
    <property type="evidence" value="ECO:0007669"/>
    <property type="project" value="TreeGrafter"/>
</dbReference>
<keyword evidence="4" id="KW-1003">Cell membrane</keyword>
<evidence type="ECO:0000256" key="2">
    <source>
        <dbReference type="ARBA" id="ARBA00004651"/>
    </source>
</evidence>
<feature type="domain" description="G-protein coupled receptors family 1 profile" evidence="17">
    <location>
        <begin position="50"/>
        <end position="343"/>
    </location>
</feature>
<dbReference type="PROSITE" id="PS00237">
    <property type="entry name" value="G_PROTEIN_RECEP_F1_1"/>
    <property type="match status" value="1"/>
</dbReference>
<evidence type="ECO:0000256" key="3">
    <source>
        <dbReference type="ARBA" id="ARBA00022473"/>
    </source>
</evidence>
<comment type="similarity">
    <text evidence="15">Belongs to the G-protein coupled receptor 1 family.</text>
</comment>
<dbReference type="Pfam" id="PF00001">
    <property type="entry name" value="7tm_1"/>
    <property type="match status" value="1"/>
</dbReference>
<dbReference type="InterPro" id="IPR017452">
    <property type="entry name" value="GPCR_Rhodpsn_7TM"/>
</dbReference>
<feature type="transmembrane region" description="Helical" evidence="16">
    <location>
        <begin position="320"/>
        <end position="345"/>
    </location>
</feature>
<dbReference type="EMBL" id="VSWD01000013">
    <property type="protein sequence ID" value="KAK3084227.1"/>
    <property type="molecule type" value="Genomic_DNA"/>
</dbReference>
<dbReference type="InterPro" id="IPR000276">
    <property type="entry name" value="GPCR_Rhodpsn"/>
</dbReference>
<keyword evidence="12" id="KW-0325">Glycoprotein</keyword>
<dbReference type="Gene3D" id="1.20.1070.10">
    <property type="entry name" value="Rhodopsin 7-helix transmembrane proteins"/>
    <property type="match status" value="1"/>
</dbReference>
<feature type="transmembrane region" description="Helical" evidence="16">
    <location>
        <begin position="197"/>
        <end position="225"/>
    </location>
</feature>
<keyword evidence="8" id="KW-0969">Cilium</keyword>
<keyword evidence="10" id="KW-1015">Disulfide bond</keyword>
<reference evidence="18" key="1">
    <citation type="submission" date="2019-08" db="EMBL/GenBank/DDBJ databases">
        <title>The improved chromosome-level genome for the pearl oyster Pinctada fucata martensii using PacBio sequencing and Hi-C.</title>
        <authorList>
            <person name="Zheng Z."/>
        </authorList>
    </citation>
    <scope>NUCLEOTIDE SEQUENCE</scope>
    <source>
        <strain evidence="18">ZZ-2019</strain>
        <tissue evidence="18">Adductor muscle</tissue>
    </source>
</reference>
<evidence type="ECO:0000256" key="7">
    <source>
        <dbReference type="ARBA" id="ARBA00023040"/>
    </source>
</evidence>
<dbReference type="Proteomes" id="UP001186944">
    <property type="component" value="Unassembled WGS sequence"/>
</dbReference>
<dbReference type="PRINTS" id="PR00237">
    <property type="entry name" value="GPCRRHODOPSN"/>
</dbReference>
<sequence>MENITITSEVSTVFMDYTSTSTDKHDHVELFKTASTSTLLFFVFLSSVAGNLLVFLVFYKRRILLTISNRFILNLSVCNSLNTLLVMPFMFAAMLTENWIFGQTWCQLTGFLMNTIFAASTLTLVAISIDRYCAVVTPLHYTMRVTSKRCLYMIVTVWTLAVSASLPPLFGWNAYEYQEDKRTCTVLWMGHHQSDRYYTLILVCLTFVVPLIVILWAYIVIFRAARNNSERTRRNSVITTNQIDDNTQTPLRNSRRRSSTAPILIRRLSSASRTGPLLWHRDEWKTALTSLLVVSTFVICWLPYFIIIVLESVLDDPECIYPVIETLSIILAMSSCACNPLVYVFRSKVARQELKGIIRMQSKEETNFPSSRRGSSCALARDGIIRQGSTESDIILPEKPLHLSSTATTLTSMVSDTNVHSLRS</sequence>
<evidence type="ECO:0000256" key="5">
    <source>
        <dbReference type="ARBA" id="ARBA00022692"/>
    </source>
</evidence>
<dbReference type="PANTHER" id="PTHR22752">
    <property type="entry name" value="G PROTEIN-COUPLED RECEPTOR"/>
    <property type="match status" value="1"/>
</dbReference>
<evidence type="ECO:0000313" key="19">
    <source>
        <dbReference type="Proteomes" id="UP001186944"/>
    </source>
</evidence>
<organism evidence="18 19">
    <name type="scientific">Pinctada imbricata</name>
    <name type="common">Atlantic pearl-oyster</name>
    <name type="synonym">Pinctada martensii</name>
    <dbReference type="NCBI Taxonomy" id="66713"/>
    <lineage>
        <taxon>Eukaryota</taxon>
        <taxon>Metazoa</taxon>
        <taxon>Spiralia</taxon>
        <taxon>Lophotrochozoa</taxon>
        <taxon>Mollusca</taxon>
        <taxon>Bivalvia</taxon>
        <taxon>Autobranchia</taxon>
        <taxon>Pteriomorphia</taxon>
        <taxon>Pterioida</taxon>
        <taxon>Pterioidea</taxon>
        <taxon>Pteriidae</taxon>
        <taxon>Pinctada</taxon>
    </lineage>
</organism>
<comment type="caution">
    <text evidence="18">The sequence shown here is derived from an EMBL/GenBank/DDBJ whole genome shotgun (WGS) entry which is preliminary data.</text>
</comment>
<keyword evidence="5 15" id="KW-0812">Transmembrane</keyword>
<evidence type="ECO:0000256" key="12">
    <source>
        <dbReference type="ARBA" id="ARBA00023180"/>
    </source>
</evidence>
<evidence type="ECO:0000256" key="15">
    <source>
        <dbReference type="RuleBase" id="RU000688"/>
    </source>
</evidence>
<evidence type="ECO:0000256" key="1">
    <source>
        <dbReference type="ARBA" id="ARBA00004309"/>
    </source>
</evidence>
<keyword evidence="13 15" id="KW-0807">Transducer</keyword>
<comment type="subcellular location">
    <subcellularLocation>
        <location evidence="2">Cell membrane</location>
        <topology evidence="2">Multi-pass membrane protein</topology>
    </subcellularLocation>
    <subcellularLocation>
        <location evidence="1">Cell projection</location>
        <location evidence="1">Cilium membrane</location>
    </subcellularLocation>
</comment>
<gene>
    <name evidence="18" type="ORF">FSP39_010281</name>
</gene>
<dbReference type="GO" id="GO:0004930">
    <property type="term" value="F:G protein-coupled receptor activity"/>
    <property type="evidence" value="ECO:0007669"/>
    <property type="project" value="UniProtKB-KW"/>
</dbReference>
<keyword evidence="7 15" id="KW-0297">G-protein coupled receptor</keyword>
<feature type="transmembrane region" description="Helical" evidence="16">
    <location>
        <begin position="39"/>
        <end position="59"/>
    </location>
</feature>
<dbReference type="GO" id="GO:0060170">
    <property type="term" value="C:ciliary membrane"/>
    <property type="evidence" value="ECO:0007669"/>
    <property type="project" value="UniProtKB-SubCell"/>
</dbReference>
<evidence type="ECO:0000256" key="13">
    <source>
        <dbReference type="ARBA" id="ARBA00023224"/>
    </source>
</evidence>
<name>A0AA88XN69_PINIB</name>
<evidence type="ECO:0000256" key="16">
    <source>
        <dbReference type="SAM" id="Phobius"/>
    </source>
</evidence>
<feature type="transmembrane region" description="Helical" evidence="16">
    <location>
        <begin position="111"/>
        <end position="129"/>
    </location>
</feature>
<dbReference type="PROSITE" id="PS50262">
    <property type="entry name" value="G_PROTEIN_RECEP_F1_2"/>
    <property type="match status" value="1"/>
</dbReference>
<evidence type="ECO:0000256" key="11">
    <source>
        <dbReference type="ARBA" id="ARBA00023170"/>
    </source>
</evidence>
<evidence type="ECO:0000256" key="8">
    <source>
        <dbReference type="ARBA" id="ARBA00023069"/>
    </source>
</evidence>